<proteinExistence type="predicted"/>
<protein>
    <submittedName>
        <fullName evidence="1">Uncharacterized protein</fullName>
    </submittedName>
</protein>
<organism evidence="1">
    <name type="scientific">marine sediment metagenome</name>
    <dbReference type="NCBI Taxonomy" id="412755"/>
    <lineage>
        <taxon>unclassified sequences</taxon>
        <taxon>metagenomes</taxon>
        <taxon>ecological metagenomes</taxon>
    </lineage>
</organism>
<dbReference type="EMBL" id="LAZR01002280">
    <property type="protein sequence ID" value="KKN32047.1"/>
    <property type="molecule type" value="Genomic_DNA"/>
</dbReference>
<name>A0A0F9Q542_9ZZZZ</name>
<comment type="caution">
    <text evidence="1">The sequence shown here is derived from an EMBL/GenBank/DDBJ whole genome shotgun (WGS) entry which is preliminary data.</text>
</comment>
<dbReference type="AlphaFoldDB" id="A0A0F9Q542"/>
<reference evidence="1" key="1">
    <citation type="journal article" date="2015" name="Nature">
        <title>Complex archaea that bridge the gap between prokaryotes and eukaryotes.</title>
        <authorList>
            <person name="Spang A."/>
            <person name="Saw J.H."/>
            <person name="Jorgensen S.L."/>
            <person name="Zaremba-Niedzwiedzka K."/>
            <person name="Martijn J."/>
            <person name="Lind A.E."/>
            <person name="van Eijk R."/>
            <person name="Schleper C."/>
            <person name="Guy L."/>
            <person name="Ettema T.J."/>
        </authorList>
    </citation>
    <scope>NUCLEOTIDE SEQUENCE</scope>
</reference>
<gene>
    <name evidence="1" type="ORF">LCGC14_0817710</name>
</gene>
<sequence length="70" mass="7923">MPMTDKELTEIFNERISEWRDRVISLHSTPIILLAVGHDDLSGQFVLCIPKGFTDPQIAAMLEKAIDLLE</sequence>
<evidence type="ECO:0000313" key="1">
    <source>
        <dbReference type="EMBL" id="KKN32047.1"/>
    </source>
</evidence>
<accession>A0A0F9Q542</accession>